<name>A0A4Z1BW61_9ACTN</name>
<keyword evidence="3" id="KW-0808">Transferase</keyword>
<dbReference type="Pfam" id="PF01636">
    <property type="entry name" value="APH"/>
    <property type="match status" value="1"/>
</dbReference>
<dbReference type="SUPFAM" id="SSF56112">
    <property type="entry name" value="Protein kinase-like (PK-like)"/>
    <property type="match status" value="1"/>
</dbReference>
<dbReference type="Proteomes" id="UP000297496">
    <property type="component" value="Unassembled WGS sequence"/>
</dbReference>
<reference evidence="3 4" key="1">
    <citation type="submission" date="2019-04" db="EMBL/GenBank/DDBJ databases">
        <title>Three New Species of Nocardioides, Nocardioides euryhalodurans sp. nov., Nocardioides seonyuensis sp. nov. and Nocardioides eburneoflavus sp. nov. Isolated from Soil.</title>
        <authorList>
            <person name="Roh S.G."/>
            <person name="Lee C."/>
            <person name="Kim M.-K."/>
            <person name="Kim S.B."/>
        </authorList>
    </citation>
    <scope>NUCLEOTIDE SEQUENCE [LARGE SCALE GENOMIC DNA]</scope>
    <source>
        <strain evidence="3 4">MMS17-SY213</strain>
    </source>
</reference>
<feature type="region of interest" description="Disordered" evidence="1">
    <location>
        <begin position="1"/>
        <end position="34"/>
    </location>
</feature>
<feature type="domain" description="Aminoglycoside phosphotransferase" evidence="2">
    <location>
        <begin position="25"/>
        <end position="258"/>
    </location>
</feature>
<dbReference type="Gene3D" id="3.90.1200.10">
    <property type="match status" value="1"/>
</dbReference>
<dbReference type="GO" id="GO:0016740">
    <property type="term" value="F:transferase activity"/>
    <property type="evidence" value="ECO:0007669"/>
    <property type="project" value="UniProtKB-KW"/>
</dbReference>
<dbReference type="InterPro" id="IPR051678">
    <property type="entry name" value="AGP_Transferase"/>
</dbReference>
<dbReference type="InterPro" id="IPR002575">
    <property type="entry name" value="Aminoglycoside_PTrfase"/>
</dbReference>
<comment type="caution">
    <text evidence="3">The sequence shown here is derived from an EMBL/GenBank/DDBJ whole genome shotgun (WGS) entry which is preliminary data.</text>
</comment>
<evidence type="ECO:0000313" key="4">
    <source>
        <dbReference type="Proteomes" id="UP000297496"/>
    </source>
</evidence>
<accession>A0A4Z1BW61</accession>
<evidence type="ECO:0000259" key="2">
    <source>
        <dbReference type="Pfam" id="PF01636"/>
    </source>
</evidence>
<dbReference type="PANTHER" id="PTHR21310">
    <property type="entry name" value="AMINOGLYCOSIDE PHOSPHOTRANSFERASE-RELATED-RELATED"/>
    <property type="match status" value="1"/>
</dbReference>
<dbReference type="PANTHER" id="PTHR21310:SF15">
    <property type="entry name" value="AMINOGLYCOSIDE PHOSPHOTRANSFERASE DOMAIN-CONTAINING PROTEIN"/>
    <property type="match status" value="1"/>
</dbReference>
<dbReference type="AlphaFoldDB" id="A0A4Z1BW61"/>
<sequence length="317" mass="33477">MSRPRRCRPARSCHDEAVSEPTTSLTPLAGGHSGRTFLGDAGGERVVVRLHPPDDVRGAQAPEIDCSVLGLVRGLLPVADVLEVRRPMADAGTPGLLVTSFLPGERGDVVVERLVAAGDSDGLRRIGRALGAVAAGLAGMPMLRPGPFLDADLTLGRFPDDDLAAWAAARLPGWPAGLRRNLSQVCRRAQDLLDTVGRACLVHSDLNPKNVLVDPATLEVTGVLDWEYAHAGHPWTDLGNLLRFDRHPAYASGALDAWVSLRGGEAATVLDGARSADLRALVDLAGRVGENPVADRAEELLRAIADAGDVHAWPFAG</sequence>
<protein>
    <submittedName>
        <fullName evidence="3">Aminoglycoside phosphotransferase family protein</fullName>
    </submittedName>
</protein>
<proteinExistence type="predicted"/>
<evidence type="ECO:0000256" key="1">
    <source>
        <dbReference type="SAM" id="MobiDB-lite"/>
    </source>
</evidence>
<keyword evidence="4" id="KW-1185">Reference proteome</keyword>
<dbReference type="OrthoDB" id="7326703at2"/>
<evidence type="ECO:0000313" key="3">
    <source>
        <dbReference type="EMBL" id="TGN65541.1"/>
    </source>
</evidence>
<dbReference type="EMBL" id="SRRO01000001">
    <property type="protein sequence ID" value="TGN65541.1"/>
    <property type="molecule type" value="Genomic_DNA"/>
</dbReference>
<feature type="compositionally biased region" description="Basic residues" evidence="1">
    <location>
        <begin position="1"/>
        <end position="11"/>
    </location>
</feature>
<organism evidence="3 4">
    <name type="scientific">Nocardioides eburneiflavus</name>
    <dbReference type="NCBI Taxonomy" id="2518372"/>
    <lineage>
        <taxon>Bacteria</taxon>
        <taxon>Bacillati</taxon>
        <taxon>Actinomycetota</taxon>
        <taxon>Actinomycetes</taxon>
        <taxon>Propionibacteriales</taxon>
        <taxon>Nocardioidaceae</taxon>
        <taxon>Nocardioides</taxon>
    </lineage>
</organism>
<dbReference type="InterPro" id="IPR011009">
    <property type="entry name" value="Kinase-like_dom_sf"/>
</dbReference>
<gene>
    <name evidence="3" type="ORF">EXE59_17440</name>
</gene>